<dbReference type="GO" id="GO:0031676">
    <property type="term" value="C:plasma membrane-derived thylakoid membrane"/>
    <property type="evidence" value="ECO:0007669"/>
    <property type="project" value="UniProtKB-SubCell"/>
</dbReference>
<dbReference type="InterPro" id="IPR056681">
    <property type="entry name" value="DUF7779"/>
</dbReference>
<keyword evidence="7" id="KW-1185">Reference proteome</keyword>
<evidence type="ECO:0000259" key="5">
    <source>
        <dbReference type="Pfam" id="PF25000"/>
    </source>
</evidence>
<evidence type="ECO:0000313" key="7">
    <source>
        <dbReference type="Proteomes" id="UP000667802"/>
    </source>
</evidence>
<dbReference type="Pfam" id="PF25000">
    <property type="entry name" value="DUF7779"/>
    <property type="match status" value="1"/>
</dbReference>
<dbReference type="InterPro" id="IPR012128">
    <property type="entry name" value="Phycobilisome_asu/bsu"/>
</dbReference>
<dbReference type="SUPFAM" id="SSF46458">
    <property type="entry name" value="Globin-like"/>
    <property type="match status" value="1"/>
</dbReference>
<dbReference type="AlphaFoldDB" id="A0AAP5M8C4"/>
<dbReference type="Proteomes" id="UP000667802">
    <property type="component" value="Unassembled WGS sequence"/>
</dbReference>
<gene>
    <name evidence="6" type="ORF">G7B40_031245</name>
</gene>
<dbReference type="EMBL" id="JAALHA020000021">
    <property type="protein sequence ID" value="MDR9899001.1"/>
    <property type="molecule type" value="Genomic_DNA"/>
</dbReference>
<dbReference type="Pfam" id="PF00502">
    <property type="entry name" value="Phycobilisome"/>
    <property type="match status" value="1"/>
</dbReference>
<dbReference type="Gene3D" id="3.40.50.300">
    <property type="entry name" value="P-loop containing nucleotide triphosphate hydrolases"/>
    <property type="match status" value="1"/>
</dbReference>
<feature type="domain" description="DUF7779" evidence="5">
    <location>
        <begin position="216"/>
        <end position="308"/>
    </location>
</feature>
<evidence type="ECO:0000256" key="2">
    <source>
        <dbReference type="ARBA" id="ARBA00008182"/>
    </source>
</evidence>
<dbReference type="Gene3D" id="1.10.490.20">
    <property type="entry name" value="Phycocyanins"/>
    <property type="match status" value="1"/>
</dbReference>
<sequence>MEYAYKYFYDEPYYQWVFWVKADTKLNLDTGFANLARIMALPEAEDQNFEEIIRSVHRWLAQREGWLLIFDNADQPELLKPYRPISPNGRILVTSRAQQFDVIEIARPLEMEQMLLEEAVKFLFRRTERKFSLSSFEEESDDRELAAAIDLANELGCLPLALEQAGAYISKMKVLFGQYLKKYRQERLKRLERCKPVTGNYYDTVATTWLINFLEVEETSKAAADLLRFSAFLPSDEIPLMLIAEVADELGSALSVALANVDDTLVDIYETLEPLRCYSLVRLNTDNQTYSVHRLVQEVQKDEMDEDTRYYWAERTIYAVNKVFPHPGRSENLHLCSYLHPYAEAAANLVMEWNFDSPIAASFLYKASVFSYFFLSIKNFSIQRSEGYLRCQQALCIIGKFFSLGTQDLNQAATSNFLIDQSFFQSVFESFDNNARKFIGSMDLDKLTKFLEECKKRLDTVNLIDSNASKSIANACQKMILANPDLVKEGGYFYPNRRLAACLHDCIFIQRYVSYAILNCETSVLDDYCLNGLREIYVALGIPSISCVSALQTMKIDTVTLMSNDSDSLSLIAEITNYFDRVIAAII</sequence>
<proteinExistence type="inferred from homology"/>
<name>A0AAP5M8C4_9CYAN</name>
<evidence type="ECO:0000256" key="4">
    <source>
        <dbReference type="ARBA" id="ARBA00023307"/>
    </source>
</evidence>
<evidence type="ECO:0000313" key="6">
    <source>
        <dbReference type="EMBL" id="MDR9899001.1"/>
    </source>
</evidence>
<evidence type="ECO:0000256" key="1">
    <source>
        <dbReference type="ARBA" id="ARBA00004445"/>
    </source>
</evidence>
<evidence type="ECO:0000256" key="3">
    <source>
        <dbReference type="ARBA" id="ARBA00022991"/>
    </source>
</evidence>
<comment type="caution">
    <text evidence="6">The sequence shown here is derived from an EMBL/GenBank/DDBJ whole genome shotgun (WGS) entry which is preliminary data.</text>
</comment>
<keyword evidence="4" id="KW-0089">Bile pigment</keyword>
<dbReference type="PANTHER" id="PTHR35205">
    <property type="entry name" value="NB-ARC AND TPR DOMAIN PROTEIN"/>
    <property type="match status" value="1"/>
</dbReference>
<dbReference type="InterPro" id="IPR027417">
    <property type="entry name" value="P-loop_NTPase"/>
</dbReference>
<dbReference type="PANTHER" id="PTHR35205:SF1">
    <property type="entry name" value="ZU5 DOMAIN-CONTAINING PROTEIN"/>
    <property type="match status" value="1"/>
</dbReference>
<comment type="subcellular location">
    <subcellularLocation>
        <location evidence="1">Cellular thylakoid membrane</location>
        <topology evidence="1">Peripheral membrane protein</topology>
        <orientation evidence="1">Cytoplasmic side</orientation>
    </subcellularLocation>
</comment>
<accession>A0AAP5M8C4</accession>
<dbReference type="InterPro" id="IPR009050">
    <property type="entry name" value="Globin-like_sf"/>
</dbReference>
<dbReference type="GO" id="GO:0030089">
    <property type="term" value="C:phycobilisome"/>
    <property type="evidence" value="ECO:0007669"/>
    <property type="project" value="InterPro"/>
</dbReference>
<organism evidence="6 7">
    <name type="scientific">Aetokthonos hydrillicola Thurmond2011</name>
    <dbReference type="NCBI Taxonomy" id="2712845"/>
    <lineage>
        <taxon>Bacteria</taxon>
        <taxon>Bacillati</taxon>
        <taxon>Cyanobacteriota</taxon>
        <taxon>Cyanophyceae</taxon>
        <taxon>Nostocales</taxon>
        <taxon>Hapalosiphonaceae</taxon>
        <taxon>Aetokthonos</taxon>
    </lineage>
</organism>
<reference evidence="7" key="1">
    <citation type="journal article" date="2021" name="Science">
        <title>Hunting the eagle killer: A cyanobacterial neurotoxin causes vacuolar myelinopathy.</title>
        <authorList>
            <person name="Breinlinger S."/>
            <person name="Phillips T.J."/>
            <person name="Haram B.N."/>
            <person name="Mares J."/>
            <person name="Martinez Yerena J.A."/>
            <person name="Hrouzek P."/>
            <person name="Sobotka R."/>
            <person name="Henderson W.M."/>
            <person name="Schmieder P."/>
            <person name="Williams S.M."/>
            <person name="Lauderdale J.D."/>
            <person name="Wilde H.D."/>
            <person name="Gerrin W."/>
            <person name="Kust A."/>
            <person name="Washington J.W."/>
            <person name="Wagner C."/>
            <person name="Geier B."/>
            <person name="Liebeke M."/>
            <person name="Enke H."/>
            <person name="Niedermeyer T.H.J."/>
            <person name="Wilde S.B."/>
        </authorList>
    </citation>
    <scope>NUCLEOTIDE SEQUENCE [LARGE SCALE GENOMIC DNA]</scope>
    <source>
        <strain evidence="7">Thurmond2011</strain>
    </source>
</reference>
<comment type="similarity">
    <text evidence="2">Belongs to the phycobiliprotein family.</text>
</comment>
<dbReference type="InterPro" id="IPR038719">
    <property type="entry name" value="Phycobilisome_asu/bsu_sf"/>
</dbReference>
<protein>
    <recommendedName>
        <fullName evidence="5">DUF7779 domain-containing protein</fullName>
    </recommendedName>
</protein>
<keyword evidence="3" id="KW-0157">Chromophore</keyword>
<dbReference type="GO" id="GO:0015979">
    <property type="term" value="P:photosynthesis"/>
    <property type="evidence" value="ECO:0007669"/>
    <property type="project" value="InterPro"/>
</dbReference>
<dbReference type="SUPFAM" id="SSF52540">
    <property type="entry name" value="P-loop containing nucleoside triphosphate hydrolases"/>
    <property type="match status" value="1"/>
</dbReference>